<sequence>MTKAAFFRNNRQPQQQPAAATSPSTSDHGLASRLNNAVRFGGAHSSDEDEPSHAASSSAQRYGNGSRSNRFPDTSEDEMSPGNGDHGYAQLGDDDDDGADRDDQLGAPEPDPRALRRSDTYTRLPERKRTLRQRTAELDDHGPSAIHAPSPPPFSRALDSTDTSFTSPLSPSFSAERLPHVGGSGSGGGGGGALSSSTSTAATALTNISAATELTSPTYGSDEMLMALLASQATVDCESMSIGAWEEVEGWKKELSLLATRLDALQTRHQREVKILTAARTLQKLNQTNKRISRQTMESLEQSEKRVEAAEKEVLVLRDREAALRRRLNEHWAGVMAWEVRRLERAAAESSSRQQALVQAAESAHEREMGYAKRVTALETDRDAHDDHVSELKAQRDQHFARVRDLESGRSRELETSRSRQQETDTQVEALEQERDRAIGRVRDLETEGARQNGRIAELEEMIVEFGRRERALEEESKAHQDELAKVQSDRQSWQRERAAFVSAKEQWAVERSGIGHAQDSITSERSAWVKERTQLTEQHRALEGQFGALQTVHDELAAQHEQLSGQHGQLRTAHDALQVDLADIRAAHDDTRTRHCELEETHQGLNDKYVLITSQSSQAQLDLGDLQAQHRQLQAEHQELVDRHEAVESQTGLLQAQLGEAETQHRATQDELATLRAQQDQLHKHEGNMQSERTRLLEAAGLAKTASRQAAERLAAIGTAIGALLGRDTVPDKELDDAIADVGTLVQSRETELQSLKEEMLEVSQGLEDEMRRLRADRDGWKTKASEAQAMADEEHARAEAAQAAADEHAESARSVTQSQRGVQGEMMELMRKIRGQNEQIEHLNKQNDGLAADLETAHREITGRKKAGDADPVATNAKIAELETKLSAINSQLSSVWTILPSSESREQAGFSSPSVVSPNATVNFAALQRAYAEPATREEFPGVNALADRVRTLIADGRLMIERMTRMEVDKERHKANAAKAAQLVQDSSRSMETYQRQVMELEERLNKKTRLSSRLSKASTTAGDRASTSKQDELDELRATAEISTAAKQRLETELANANATISRLNDINSNLSARTLTLSDEAETERRTLQTQLQNQIDDLSRKLRTTTEDADHERARGQEQQMQMLDELNSLQAEVGQLRQKLRAKGG</sequence>
<evidence type="ECO:0000259" key="3">
    <source>
        <dbReference type="Pfam" id="PF15456"/>
    </source>
</evidence>
<dbReference type="GeneID" id="87810630"/>
<dbReference type="GO" id="GO:0051959">
    <property type="term" value="F:dynein light intermediate chain binding"/>
    <property type="evidence" value="ECO:0007669"/>
    <property type="project" value="TreeGrafter"/>
</dbReference>
<reference evidence="4" key="1">
    <citation type="submission" date="2023-10" db="EMBL/GenBank/DDBJ databases">
        <authorList>
            <person name="Noh H."/>
        </authorList>
    </citation>
    <scope>NUCLEOTIDE SEQUENCE</scope>
    <source>
        <strain evidence="4">DUCC4014</strain>
    </source>
</reference>
<keyword evidence="1" id="KW-0175">Coiled coil</keyword>
<keyword evidence="5" id="KW-1185">Reference proteome</keyword>
<dbReference type="EMBL" id="CP086718">
    <property type="protein sequence ID" value="WOO83940.1"/>
    <property type="molecule type" value="Genomic_DNA"/>
</dbReference>
<evidence type="ECO:0000256" key="2">
    <source>
        <dbReference type="SAM" id="MobiDB-lite"/>
    </source>
</evidence>
<feature type="compositionally biased region" description="Basic and acidic residues" evidence="2">
    <location>
        <begin position="432"/>
        <end position="441"/>
    </location>
</feature>
<feature type="compositionally biased region" description="Polar residues" evidence="2">
    <location>
        <begin position="54"/>
        <end position="72"/>
    </location>
</feature>
<accession>A0AAF1BN12</accession>
<evidence type="ECO:0000256" key="1">
    <source>
        <dbReference type="SAM" id="Coils"/>
    </source>
</evidence>
<feature type="compositionally biased region" description="Low complexity" evidence="2">
    <location>
        <begin position="158"/>
        <end position="174"/>
    </location>
</feature>
<dbReference type="GO" id="GO:0030705">
    <property type="term" value="P:cytoskeleton-dependent intracellular transport"/>
    <property type="evidence" value="ECO:0007669"/>
    <property type="project" value="TreeGrafter"/>
</dbReference>
<dbReference type="AlphaFoldDB" id="A0AAF1BN12"/>
<dbReference type="Proteomes" id="UP000827549">
    <property type="component" value="Chromosome 5"/>
</dbReference>
<dbReference type="SUPFAM" id="SSF90257">
    <property type="entry name" value="Myosin rod fragments"/>
    <property type="match status" value="1"/>
</dbReference>
<dbReference type="Pfam" id="PF15456">
    <property type="entry name" value="Uds1"/>
    <property type="match status" value="1"/>
</dbReference>
<protein>
    <recommendedName>
        <fullName evidence="3">Up-regulated during septation protein 1 domain-containing protein</fullName>
    </recommendedName>
</protein>
<feature type="compositionally biased region" description="Polar residues" evidence="2">
    <location>
        <begin position="1016"/>
        <end position="1033"/>
    </location>
</feature>
<dbReference type="GO" id="GO:0008017">
    <property type="term" value="F:microtubule binding"/>
    <property type="evidence" value="ECO:0007669"/>
    <property type="project" value="TreeGrafter"/>
</dbReference>
<feature type="compositionally biased region" description="Basic and acidic residues" evidence="2">
    <location>
        <begin position="110"/>
        <end position="142"/>
    </location>
</feature>
<feature type="compositionally biased region" description="Basic and acidic residues" evidence="2">
    <location>
        <begin position="382"/>
        <end position="423"/>
    </location>
</feature>
<dbReference type="GO" id="GO:0031122">
    <property type="term" value="P:cytoplasmic microtubule organization"/>
    <property type="evidence" value="ECO:0007669"/>
    <property type="project" value="TreeGrafter"/>
</dbReference>
<dbReference type="PANTHER" id="PTHR18947:SF28">
    <property type="entry name" value="GIRDIN, ISOFORM A"/>
    <property type="match status" value="1"/>
</dbReference>
<evidence type="ECO:0000313" key="4">
    <source>
        <dbReference type="EMBL" id="WOO83940.1"/>
    </source>
</evidence>
<dbReference type="GO" id="GO:0005737">
    <property type="term" value="C:cytoplasm"/>
    <property type="evidence" value="ECO:0007669"/>
    <property type="project" value="TreeGrafter"/>
</dbReference>
<feature type="region of interest" description="Disordered" evidence="2">
    <location>
        <begin position="382"/>
        <end position="441"/>
    </location>
</feature>
<evidence type="ECO:0000313" key="5">
    <source>
        <dbReference type="Proteomes" id="UP000827549"/>
    </source>
</evidence>
<dbReference type="PANTHER" id="PTHR18947">
    <property type="entry name" value="HOOK PROTEINS"/>
    <property type="match status" value="1"/>
</dbReference>
<feature type="domain" description="Up-regulated during septation protein 1" evidence="3">
    <location>
        <begin position="226"/>
        <end position="338"/>
    </location>
</feature>
<feature type="coiled-coil region" evidence="1">
    <location>
        <begin position="617"/>
        <end position="696"/>
    </location>
</feature>
<gene>
    <name evidence="4" type="ORF">LOC62_05G007457</name>
</gene>
<organism evidence="4 5">
    <name type="scientific">Vanrija pseudolonga</name>
    <dbReference type="NCBI Taxonomy" id="143232"/>
    <lineage>
        <taxon>Eukaryota</taxon>
        <taxon>Fungi</taxon>
        <taxon>Dikarya</taxon>
        <taxon>Basidiomycota</taxon>
        <taxon>Agaricomycotina</taxon>
        <taxon>Tremellomycetes</taxon>
        <taxon>Trichosporonales</taxon>
        <taxon>Trichosporonaceae</taxon>
        <taxon>Vanrija</taxon>
    </lineage>
</organism>
<dbReference type="GO" id="GO:0005815">
    <property type="term" value="C:microtubule organizing center"/>
    <property type="evidence" value="ECO:0007669"/>
    <property type="project" value="TreeGrafter"/>
</dbReference>
<feature type="region of interest" description="Disordered" evidence="2">
    <location>
        <begin position="1"/>
        <end position="197"/>
    </location>
</feature>
<feature type="region of interest" description="Disordered" evidence="2">
    <location>
        <begin position="780"/>
        <end position="824"/>
    </location>
</feature>
<feature type="coiled-coil region" evidence="1">
    <location>
        <begin position="828"/>
        <end position="862"/>
    </location>
</feature>
<feature type="region of interest" description="Disordered" evidence="2">
    <location>
        <begin position="1012"/>
        <end position="1037"/>
    </location>
</feature>
<feature type="compositionally biased region" description="Low complexity" evidence="2">
    <location>
        <begin position="12"/>
        <end position="26"/>
    </location>
</feature>
<dbReference type="InterPro" id="IPR029191">
    <property type="entry name" value="Uds1"/>
</dbReference>
<feature type="compositionally biased region" description="Gly residues" evidence="2">
    <location>
        <begin position="182"/>
        <end position="193"/>
    </location>
</feature>
<name>A0AAF1BN12_9TREE</name>
<dbReference type="RefSeq" id="XP_062629966.1">
    <property type="nucleotide sequence ID" value="XM_062773982.1"/>
</dbReference>
<feature type="coiled-coil region" evidence="1">
    <location>
        <begin position="293"/>
        <end position="327"/>
    </location>
</feature>
<proteinExistence type="predicted"/>